<proteinExistence type="predicted"/>
<keyword evidence="1" id="KW-0472">Membrane</keyword>
<keyword evidence="1" id="KW-0812">Transmembrane</keyword>
<accession>A0ABQ1GQR6</accession>
<comment type="caution">
    <text evidence="2">The sequence shown here is derived from an EMBL/GenBank/DDBJ whole genome shotgun (WGS) entry which is preliminary data.</text>
</comment>
<evidence type="ECO:0000313" key="2">
    <source>
        <dbReference type="EMBL" id="GGA48257.1"/>
    </source>
</evidence>
<keyword evidence="1" id="KW-1133">Transmembrane helix</keyword>
<feature type="transmembrane region" description="Helical" evidence="1">
    <location>
        <begin position="37"/>
        <end position="58"/>
    </location>
</feature>
<evidence type="ECO:0000313" key="3">
    <source>
        <dbReference type="Proteomes" id="UP000620046"/>
    </source>
</evidence>
<dbReference type="RefSeq" id="WP_188797449.1">
    <property type="nucleotide sequence ID" value="NZ_BMJA01000005.1"/>
</dbReference>
<dbReference type="Proteomes" id="UP000620046">
    <property type="component" value="Unassembled WGS sequence"/>
</dbReference>
<feature type="transmembrane region" description="Helical" evidence="1">
    <location>
        <begin position="12"/>
        <end position="31"/>
    </location>
</feature>
<feature type="transmembrane region" description="Helical" evidence="1">
    <location>
        <begin position="117"/>
        <end position="140"/>
    </location>
</feature>
<evidence type="ECO:0000256" key="1">
    <source>
        <dbReference type="SAM" id="Phobius"/>
    </source>
</evidence>
<gene>
    <name evidence="2" type="ORF">GCM10010981_41830</name>
</gene>
<evidence type="ECO:0008006" key="4">
    <source>
        <dbReference type="Google" id="ProtNLM"/>
    </source>
</evidence>
<name>A0ABQ1GQR6_9GAMM</name>
<keyword evidence="3" id="KW-1185">Reference proteome</keyword>
<dbReference type="EMBL" id="BMJA01000005">
    <property type="protein sequence ID" value="GGA48257.1"/>
    <property type="molecule type" value="Genomic_DNA"/>
</dbReference>
<reference evidence="3" key="1">
    <citation type="journal article" date="2019" name="Int. J. Syst. Evol. Microbiol.">
        <title>The Global Catalogue of Microorganisms (GCM) 10K type strain sequencing project: providing services to taxonomists for standard genome sequencing and annotation.</title>
        <authorList>
            <consortium name="The Broad Institute Genomics Platform"/>
            <consortium name="The Broad Institute Genome Sequencing Center for Infectious Disease"/>
            <person name="Wu L."/>
            <person name="Ma J."/>
        </authorList>
    </citation>
    <scope>NUCLEOTIDE SEQUENCE [LARGE SCALE GENOMIC DNA]</scope>
    <source>
        <strain evidence="3">CGMCC 1.15439</strain>
    </source>
</reference>
<organism evidence="2 3">
    <name type="scientific">Dyella nitratireducens</name>
    <dbReference type="NCBI Taxonomy" id="1849580"/>
    <lineage>
        <taxon>Bacteria</taxon>
        <taxon>Pseudomonadati</taxon>
        <taxon>Pseudomonadota</taxon>
        <taxon>Gammaproteobacteria</taxon>
        <taxon>Lysobacterales</taxon>
        <taxon>Rhodanobacteraceae</taxon>
        <taxon>Dyella</taxon>
    </lineage>
</organism>
<protein>
    <recommendedName>
        <fullName evidence="4">DUF4149 domain-containing protein</fullName>
    </recommendedName>
</protein>
<sequence>MRQILFRLIGILEVAGGFYGMVLLLPSLLAFGPLRTAAIGLIAFALYAFVLVAGVLLLENSERGIHLSSIAQLLQLPLLGTPIFSYGLHCGGYINLYTTIHLHPELAWHFGSQGLRLAFGGPSVSYFGVNLLALLSWMVLKLR</sequence>